<evidence type="ECO:0000313" key="2">
    <source>
        <dbReference type="Proteomes" id="UP000003204"/>
    </source>
</evidence>
<accession>A0A828SRX0</accession>
<dbReference type="AlphaFoldDB" id="A0A828SRX0"/>
<comment type="caution">
    <text evidence="1">The sequence shown here is derived from an EMBL/GenBank/DDBJ whole genome shotgun (WGS) entry which is preliminary data.</text>
</comment>
<dbReference type="Proteomes" id="UP000003204">
    <property type="component" value="Unassembled WGS sequence"/>
</dbReference>
<proteinExistence type="predicted"/>
<sequence length="236" mass="27742">MRIIMAYVMMLARVFSSEKYANEFINNGKFRLNTLNFFKGYKEELSNNIGDQYEGISFRATGEQEVKVTIEYNNESHEIEVNEIYTHDNYVLNNNIFCMYAPAVEQEKKFTLEDIQEIVAFQKDAENLGNYLVLIANPEEFFERFAKTVKKLGYKMKRDLVEYVDFNNSVHVPRDKIGFVKSDQFSHQKEYRLMIDDGRNVDEHIDLEIGSLADITYLIPTEDFNKSLEIKVKEEN</sequence>
<gene>
    <name evidence="1" type="ORF">HMPREF0022_02939</name>
</gene>
<protein>
    <submittedName>
        <fullName evidence="1">Conserved domain protein</fullName>
    </submittedName>
</protein>
<organism evidence="1 2">
    <name type="scientific">Acinetobacter baumannii 6014059</name>
    <dbReference type="NCBI Taxonomy" id="525242"/>
    <lineage>
        <taxon>Bacteria</taxon>
        <taxon>Pseudomonadati</taxon>
        <taxon>Pseudomonadota</taxon>
        <taxon>Gammaproteobacteria</taxon>
        <taxon>Moraxellales</taxon>
        <taxon>Moraxellaceae</taxon>
        <taxon>Acinetobacter</taxon>
        <taxon>Acinetobacter calcoaceticus/baumannii complex</taxon>
    </lineage>
</organism>
<dbReference type="EMBL" id="ACYS02000153">
    <property type="protein sequence ID" value="EGJ67305.1"/>
    <property type="molecule type" value="Genomic_DNA"/>
</dbReference>
<evidence type="ECO:0000313" key="1">
    <source>
        <dbReference type="EMBL" id="EGJ67305.1"/>
    </source>
</evidence>
<name>A0A828SRX0_ACIBA</name>
<reference evidence="1 2" key="1">
    <citation type="submission" date="2011-04" db="EMBL/GenBank/DDBJ databases">
        <authorList>
            <person name="Weinstock G."/>
            <person name="Sodergren E."/>
            <person name="Clifton S."/>
            <person name="Fulton L."/>
            <person name="Fulton B."/>
            <person name="Courtney L."/>
            <person name="Fronick C."/>
            <person name="Harrison M."/>
            <person name="Strong C."/>
            <person name="Farmer C."/>
            <person name="Delahaunty K."/>
            <person name="Markovic C."/>
            <person name="Hall O."/>
            <person name="Minx P."/>
            <person name="Tomlinson C."/>
            <person name="Mitreva M."/>
            <person name="Hou S."/>
            <person name="Chen J."/>
            <person name="Wollam A."/>
            <person name="Pepin K.H."/>
            <person name="Johnson M."/>
            <person name="Bhonagiri V."/>
            <person name="Zhang X."/>
            <person name="Suruliraj S."/>
            <person name="Warren W."/>
            <person name="Chinwalla A."/>
            <person name="Mardis E.R."/>
            <person name="Wilson R.K."/>
        </authorList>
    </citation>
    <scope>NUCLEOTIDE SEQUENCE [LARGE SCALE GENOMIC DNA]</scope>
    <source>
        <strain evidence="1 2">6014059</strain>
    </source>
</reference>